<evidence type="ECO:0000313" key="3">
    <source>
        <dbReference type="Proteomes" id="UP001153069"/>
    </source>
</evidence>
<evidence type="ECO:0000313" key="2">
    <source>
        <dbReference type="EMBL" id="CAB9508772.1"/>
    </source>
</evidence>
<feature type="compositionally biased region" description="Low complexity" evidence="1">
    <location>
        <begin position="431"/>
        <end position="442"/>
    </location>
</feature>
<name>A0A9N8DTJ6_9STRA</name>
<feature type="compositionally biased region" description="Polar residues" evidence="1">
    <location>
        <begin position="511"/>
        <end position="520"/>
    </location>
</feature>
<feature type="compositionally biased region" description="Low complexity" evidence="1">
    <location>
        <begin position="694"/>
        <end position="703"/>
    </location>
</feature>
<accession>A0A9N8DTJ6</accession>
<feature type="compositionally biased region" description="Polar residues" evidence="1">
    <location>
        <begin position="724"/>
        <end position="760"/>
    </location>
</feature>
<feature type="region of interest" description="Disordered" evidence="1">
    <location>
        <begin position="97"/>
        <end position="131"/>
    </location>
</feature>
<reference evidence="2" key="1">
    <citation type="submission" date="2020-06" db="EMBL/GenBank/DDBJ databases">
        <authorList>
            <consortium name="Plant Systems Biology data submission"/>
        </authorList>
    </citation>
    <scope>NUCLEOTIDE SEQUENCE</scope>
    <source>
        <strain evidence="2">D6</strain>
    </source>
</reference>
<keyword evidence="3" id="KW-1185">Reference proteome</keyword>
<feature type="region of interest" description="Disordered" evidence="1">
    <location>
        <begin position="279"/>
        <end position="300"/>
    </location>
</feature>
<feature type="region of interest" description="Disordered" evidence="1">
    <location>
        <begin position="33"/>
        <end position="60"/>
    </location>
</feature>
<feature type="region of interest" description="Disordered" evidence="1">
    <location>
        <begin position="782"/>
        <end position="870"/>
    </location>
</feature>
<feature type="region of interest" description="Disordered" evidence="1">
    <location>
        <begin position="897"/>
        <end position="952"/>
    </location>
</feature>
<feature type="region of interest" description="Disordered" evidence="1">
    <location>
        <begin position="559"/>
        <end position="761"/>
    </location>
</feature>
<dbReference type="AlphaFoldDB" id="A0A9N8DTJ6"/>
<feature type="compositionally biased region" description="Polar residues" evidence="1">
    <location>
        <begin position="50"/>
        <end position="60"/>
    </location>
</feature>
<feature type="compositionally biased region" description="Low complexity" evidence="1">
    <location>
        <begin position="827"/>
        <end position="843"/>
    </location>
</feature>
<feature type="compositionally biased region" description="Polar residues" evidence="1">
    <location>
        <begin position="813"/>
        <end position="826"/>
    </location>
</feature>
<dbReference type="Proteomes" id="UP001153069">
    <property type="component" value="Unassembled WGS sequence"/>
</dbReference>
<gene>
    <name evidence="2" type="ORF">SEMRO_360_G126230.1</name>
</gene>
<feature type="compositionally biased region" description="Basic and acidic residues" evidence="1">
    <location>
        <begin position="927"/>
        <end position="945"/>
    </location>
</feature>
<feature type="compositionally biased region" description="Low complexity" evidence="1">
    <location>
        <begin position="254"/>
        <end position="267"/>
    </location>
</feature>
<feature type="compositionally biased region" description="Polar residues" evidence="1">
    <location>
        <begin position="592"/>
        <end position="604"/>
    </location>
</feature>
<feature type="compositionally biased region" description="Basic and acidic residues" evidence="1">
    <location>
        <begin position="1007"/>
        <end position="1022"/>
    </location>
</feature>
<comment type="caution">
    <text evidence="2">The sequence shown here is derived from an EMBL/GenBank/DDBJ whole genome shotgun (WGS) entry which is preliminary data.</text>
</comment>
<feature type="compositionally biased region" description="Low complexity" evidence="1">
    <location>
        <begin position="355"/>
        <end position="380"/>
    </location>
</feature>
<feature type="compositionally biased region" description="Low complexity" evidence="1">
    <location>
        <begin position="193"/>
        <end position="219"/>
    </location>
</feature>
<feature type="compositionally biased region" description="Basic residues" evidence="1">
    <location>
        <begin position="1065"/>
        <end position="1076"/>
    </location>
</feature>
<protein>
    <submittedName>
        <fullName evidence="2">Uncharacterized protein</fullName>
    </submittedName>
</protein>
<feature type="region of interest" description="Disordered" evidence="1">
    <location>
        <begin position="241"/>
        <end position="267"/>
    </location>
</feature>
<feature type="region of interest" description="Disordered" evidence="1">
    <location>
        <begin position="329"/>
        <end position="411"/>
    </location>
</feature>
<sequence length="1119" mass="122837">MSPLITLLEPLKQECKGIAPPVRFHYNSKRRALISSSSKSTSTRSINSTGQYSINGRSSRNKLTTMCATMTTSGEQQQQQPPAMDQRRRRSILADYTIERAGPDSSSSGSSPDLEDQPNTTTHSRRKSHSETLQSLYKFHHQEDNNDGNKMEDASDQLHKALSTTEILLNLPMEGSSSECSVSIRRRRRRPHNSSNKSSSSASGMDCSSGRNRSSCSSRLRMSLQNVLAQHDEEQDKNVIASATATDTPPIRRSSTATIVETSSTTTDKGIQFELRRSGSASITTRRKLPQRQLSSNTRLRNSIAHLLSMDNSDGEEIHPDTLRSSCSLKKQKKNKRRSDSDLMAKLPATITQQSPSTSSLDSCTSTTASSTASTTTASKRYSRRARIAGEPNDEDVPALLPPPTKTPDPQEILGIFQPRPSLFRRTSSATCTTHPDGTTTTSAKQLQRTSSHGCHLIPLHKTRRMSQTKGLSNAVLKTEISKNLRRQSASPEVTLTQTQSGLDESRETPEVTTKVNSTEQYDDDDDDDHSTTSSCFPRRSWLDRSSITLEIPSIQDLGYGEAPEKEDELYGDVVKAPEKTPRKMGRARSGTALSSLVSNSNHNKGLETRSNHQRRKRASGNALSSLVSNNTQKGLETSSSNHLPRAKRSSQNDLFGMVQRRSSIRSLTPPKPLSNLVGQQKSNEAGLPRASRRGSSNRLSGLTVSEMALSQAQSSSNHHKKNAQWTSSLSTNMPTRRPSTIRSLQQPSETGGGAQNNSYSRRLSTTRLSGMSVADLALANAQQKPASNKGNAQWTSSRNKPTTENPFLLKRTSMSTMNMRSKSATSSSMMKRGPSSSSLTLSSHHHHRQPSRIYCLNNDDDNKKSSLRTNSLTRRSSLLLSGLSYSEMALSNAQHEMSSSSLCSTSSSRQTSRRSDSMGMSSSRRSSNDSNRKSRRSDSNRRSSNETIEESLESSCSSLLQGVLDRRLSAAQKSLLDNSLFDDSLLNDSILDESILGDSIIMEDSSKMDDSSVVDNRRRDNPSLVSLLNTPAAPPQQREANYLPYAHSLLDQLGDTIVTQPPHSHPKQHSPKPPKKPGVLGGNSEAVKQFVAEKKRGVSRRSSNGSLELLAMLSRCNV</sequence>
<feature type="region of interest" description="Disordered" evidence="1">
    <location>
        <begin position="1007"/>
        <end position="1036"/>
    </location>
</feature>
<feature type="region of interest" description="Disordered" evidence="1">
    <location>
        <begin position="174"/>
        <end position="219"/>
    </location>
</feature>
<evidence type="ECO:0000256" key="1">
    <source>
        <dbReference type="SAM" id="MobiDB-lite"/>
    </source>
</evidence>
<feature type="compositionally biased region" description="Polar residues" evidence="1">
    <location>
        <begin position="782"/>
        <end position="806"/>
    </location>
</feature>
<feature type="region of interest" description="Disordered" evidence="1">
    <location>
        <begin position="428"/>
        <end position="453"/>
    </location>
</feature>
<dbReference type="EMBL" id="CAICTM010000359">
    <property type="protein sequence ID" value="CAB9508772.1"/>
    <property type="molecule type" value="Genomic_DNA"/>
</dbReference>
<feature type="compositionally biased region" description="Low complexity" evidence="1">
    <location>
        <begin position="899"/>
        <end position="911"/>
    </location>
</feature>
<feature type="region of interest" description="Disordered" evidence="1">
    <location>
        <begin position="1057"/>
        <end position="1088"/>
    </location>
</feature>
<feature type="region of interest" description="Disordered" evidence="1">
    <location>
        <begin position="484"/>
        <end position="538"/>
    </location>
</feature>
<feature type="compositionally biased region" description="Polar residues" evidence="1">
    <location>
        <begin position="622"/>
        <end position="643"/>
    </location>
</feature>
<proteinExistence type="predicted"/>
<feature type="compositionally biased region" description="Low complexity" evidence="1">
    <location>
        <begin position="33"/>
        <end position="49"/>
    </location>
</feature>
<feature type="compositionally biased region" description="Low complexity" evidence="1">
    <location>
        <begin position="103"/>
        <end position="112"/>
    </location>
</feature>
<feature type="compositionally biased region" description="Polar residues" evidence="1">
    <location>
        <begin position="443"/>
        <end position="453"/>
    </location>
</feature>
<organism evidence="2 3">
    <name type="scientific">Seminavis robusta</name>
    <dbReference type="NCBI Taxonomy" id="568900"/>
    <lineage>
        <taxon>Eukaryota</taxon>
        <taxon>Sar</taxon>
        <taxon>Stramenopiles</taxon>
        <taxon>Ochrophyta</taxon>
        <taxon>Bacillariophyta</taxon>
        <taxon>Bacillariophyceae</taxon>
        <taxon>Bacillariophycidae</taxon>
        <taxon>Naviculales</taxon>
        <taxon>Naviculaceae</taxon>
        <taxon>Seminavis</taxon>
    </lineage>
</organism>
<feature type="compositionally biased region" description="Polar residues" evidence="1">
    <location>
        <begin position="487"/>
        <end position="503"/>
    </location>
</feature>